<comment type="caution">
    <text evidence="2">The sequence shown here is derived from an EMBL/GenBank/DDBJ whole genome shotgun (WGS) entry which is preliminary data.</text>
</comment>
<dbReference type="InterPro" id="IPR011249">
    <property type="entry name" value="Metalloenz_LuxS/M16"/>
</dbReference>
<dbReference type="Proteomes" id="UP000823611">
    <property type="component" value="Unassembled WGS sequence"/>
</dbReference>
<dbReference type="Gene3D" id="3.30.830.10">
    <property type="entry name" value="Metalloenzyme, LuxS/M16 peptidase-like"/>
    <property type="match status" value="2"/>
</dbReference>
<evidence type="ECO:0000313" key="2">
    <source>
        <dbReference type="EMBL" id="MBO8433718.1"/>
    </source>
</evidence>
<reference evidence="2" key="2">
    <citation type="journal article" date="2021" name="PeerJ">
        <title>Extensive microbial diversity within the chicken gut microbiome revealed by metagenomics and culture.</title>
        <authorList>
            <person name="Gilroy R."/>
            <person name="Ravi A."/>
            <person name="Getino M."/>
            <person name="Pursley I."/>
            <person name="Horton D.L."/>
            <person name="Alikhan N.F."/>
            <person name="Baker D."/>
            <person name="Gharbi K."/>
            <person name="Hall N."/>
            <person name="Watson M."/>
            <person name="Adriaenssens E.M."/>
            <person name="Foster-Nyarko E."/>
            <person name="Jarju S."/>
            <person name="Secka A."/>
            <person name="Antonio M."/>
            <person name="Oren A."/>
            <person name="Chaudhuri R.R."/>
            <person name="La Ragione R."/>
            <person name="Hildebrand F."/>
            <person name="Pallen M.J."/>
        </authorList>
    </citation>
    <scope>NUCLEOTIDE SEQUENCE</scope>
    <source>
        <strain evidence="2">F6-4510</strain>
    </source>
</reference>
<dbReference type="Pfam" id="PF05193">
    <property type="entry name" value="Peptidase_M16_C"/>
    <property type="match status" value="1"/>
</dbReference>
<dbReference type="PANTHER" id="PTHR11851:SF186">
    <property type="entry name" value="INACTIVE METALLOPROTEASE YMFF-RELATED"/>
    <property type="match status" value="1"/>
</dbReference>
<dbReference type="PANTHER" id="PTHR11851">
    <property type="entry name" value="METALLOPROTEASE"/>
    <property type="match status" value="1"/>
</dbReference>
<dbReference type="GO" id="GO:0046872">
    <property type="term" value="F:metal ion binding"/>
    <property type="evidence" value="ECO:0007669"/>
    <property type="project" value="InterPro"/>
</dbReference>
<dbReference type="EMBL" id="JADIMX010000004">
    <property type="protein sequence ID" value="MBO8433718.1"/>
    <property type="molecule type" value="Genomic_DNA"/>
</dbReference>
<name>A0A9D9H3U0_9FIRM</name>
<dbReference type="NCBIfam" id="NF047422">
    <property type="entry name" value="YfmF_fam"/>
    <property type="match status" value="1"/>
</dbReference>
<protein>
    <submittedName>
        <fullName evidence="2">Insulinase family protein</fullName>
    </submittedName>
</protein>
<dbReference type="InterPro" id="IPR050361">
    <property type="entry name" value="MPP/UQCRC_Complex"/>
</dbReference>
<sequence length="411" mass="47533">MNNTAEILKSDKFKTAIISLAIRTRPDYIDASKNALLSKIFSVSSSVYKTKYDIVKKLDEMNGSVFDVYVIKKGDEHIILFFMEVLCTEESDLKEPLEFIKDIVYKPFVCDNKFDLDTFKREKNRLLNEIKAKRDRLGEYVIDKSVENMYDKKGFGIDTIGDIEAVNSITPSNLFEYYESIMKNSPFTFIICGNVNEDSVKNYLRENFTDVLYRGFNIEDSKEKFRYKPKECFENANIKQGKLCIGFKTGITLLENDIIPLMLFNEILGGNPNSRLFLNVREKEGLCYYVNSYIYKFKGVILVQAGIDKSSYDKTLDIIKSTVEEMKENISDDELEYAKKSLIQSFNDMYDISSSLCDNILNNIVVDRKRSIKDYIDLIEKCDKKSVMKISEKLKLDTIYFLSAKEEGENA</sequence>
<accession>A0A9D9H3U0</accession>
<evidence type="ECO:0000259" key="1">
    <source>
        <dbReference type="Pfam" id="PF05193"/>
    </source>
</evidence>
<reference evidence="2" key="1">
    <citation type="submission" date="2020-10" db="EMBL/GenBank/DDBJ databases">
        <authorList>
            <person name="Gilroy R."/>
        </authorList>
    </citation>
    <scope>NUCLEOTIDE SEQUENCE</scope>
    <source>
        <strain evidence="2">F6-4510</strain>
    </source>
</reference>
<organism evidence="2 3">
    <name type="scientific">Candidatus Fimicola merdigallinarum</name>
    <dbReference type="NCBI Taxonomy" id="2840819"/>
    <lineage>
        <taxon>Bacteria</taxon>
        <taxon>Bacillati</taxon>
        <taxon>Bacillota</taxon>
        <taxon>Clostridia</taxon>
        <taxon>Lachnospirales</taxon>
        <taxon>Lachnospiraceae</taxon>
        <taxon>Lachnospiraceae incertae sedis</taxon>
        <taxon>Candidatus Fimicola</taxon>
    </lineage>
</organism>
<proteinExistence type="predicted"/>
<feature type="domain" description="Peptidase M16 C-terminal" evidence="1">
    <location>
        <begin position="168"/>
        <end position="342"/>
    </location>
</feature>
<evidence type="ECO:0000313" key="3">
    <source>
        <dbReference type="Proteomes" id="UP000823611"/>
    </source>
</evidence>
<gene>
    <name evidence="2" type="ORF">IAC55_00165</name>
</gene>
<dbReference type="InterPro" id="IPR007863">
    <property type="entry name" value="Peptidase_M16_C"/>
</dbReference>
<dbReference type="AlphaFoldDB" id="A0A9D9H3U0"/>
<dbReference type="SUPFAM" id="SSF63411">
    <property type="entry name" value="LuxS/MPP-like metallohydrolase"/>
    <property type="match status" value="2"/>
</dbReference>